<reference evidence="2" key="1">
    <citation type="journal article" date="2019" name="Int. J. Syst. Evol. Microbiol.">
        <title>The Global Catalogue of Microorganisms (GCM) 10K type strain sequencing project: providing services to taxonomists for standard genome sequencing and annotation.</title>
        <authorList>
            <consortium name="The Broad Institute Genomics Platform"/>
            <consortium name="The Broad Institute Genome Sequencing Center for Infectious Disease"/>
            <person name="Wu L."/>
            <person name="Ma J."/>
        </authorList>
    </citation>
    <scope>NUCLEOTIDE SEQUENCE [LARGE SCALE GENOMIC DNA]</scope>
    <source>
        <strain evidence="2">JCM 18306</strain>
    </source>
</reference>
<sequence length="108" mass="12157">MVAGRARIWAAREAASGAVTVTWGLLGVGTGRYVRMHASCTNENHRTRRGHSGHHGPTDVIRSTPEPERWHHAVPCGTQWHQVMPLNDTAHLCRSEHFRFAPPLTRRH</sequence>
<protein>
    <recommendedName>
        <fullName evidence="3">Secreted protein</fullName>
    </recommendedName>
</protein>
<evidence type="ECO:0000313" key="2">
    <source>
        <dbReference type="Proteomes" id="UP001499878"/>
    </source>
</evidence>
<proteinExistence type="predicted"/>
<name>A0ABP9T4P6_9ACTN</name>
<gene>
    <name evidence="1" type="ORF">GCM10023323_40850</name>
</gene>
<evidence type="ECO:0000313" key="1">
    <source>
        <dbReference type="EMBL" id="GAA5210999.1"/>
    </source>
</evidence>
<accession>A0ABP9T4P6</accession>
<dbReference type="Proteomes" id="UP001499878">
    <property type="component" value="Unassembled WGS sequence"/>
</dbReference>
<dbReference type="EMBL" id="BAABJR010000010">
    <property type="protein sequence ID" value="GAA5210999.1"/>
    <property type="molecule type" value="Genomic_DNA"/>
</dbReference>
<evidence type="ECO:0008006" key="3">
    <source>
        <dbReference type="Google" id="ProtNLM"/>
    </source>
</evidence>
<comment type="caution">
    <text evidence="1">The sequence shown here is derived from an EMBL/GenBank/DDBJ whole genome shotgun (WGS) entry which is preliminary data.</text>
</comment>
<keyword evidence="2" id="KW-1185">Reference proteome</keyword>
<organism evidence="1 2">
    <name type="scientific">Streptomyces thinghirensis</name>
    <dbReference type="NCBI Taxonomy" id="551547"/>
    <lineage>
        <taxon>Bacteria</taxon>
        <taxon>Bacillati</taxon>
        <taxon>Actinomycetota</taxon>
        <taxon>Actinomycetes</taxon>
        <taxon>Kitasatosporales</taxon>
        <taxon>Streptomycetaceae</taxon>
        <taxon>Streptomyces</taxon>
    </lineage>
</organism>